<keyword evidence="7 8" id="KW-0472">Membrane</keyword>
<feature type="transmembrane region" description="Helical" evidence="8">
    <location>
        <begin position="40"/>
        <end position="61"/>
    </location>
</feature>
<feature type="transmembrane region" description="Helical" evidence="8">
    <location>
        <begin position="96"/>
        <end position="121"/>
    </location>
</feature>
<evidence type="ECO:0000256" key="6">
    <source>
        <dbReference type="ARBA" id="ARBA00022989"/>
    </source>
</evidence>
<dbReference type="Proteomes" id="UP001301140">
    <property type="component" value="Unassembled WGS sequence"/>
</dbReference>
<dbReference type="GO" id="GO:0005886">
    <property type="term" value="C:plasma membrane"/>
    <property type="evidence" value="ECO:0007669"/>
    <property type="project" value="UniProtKB-SubCell"/>
</dbReference>
<dbReference type="GO" id="GO:0055085">
    <property type="term" value="P:transmembrane transport"/>
    <property type="evidence" value="ECO:0007669"/>
    <property type="project" value="InterPro"/>
</dbReference>
<protein>
    <submittedName>
        <fullName evidence="10">ABC transporter permease</fullName>
    </submittedName>
</protein>
<evidence type="ECO:0000256" key="2">
    <source>
        <dbReference type="ARBA" id="ARBA00007069"/>
    </source>
</evidence>
<evidence type="ECO:0000256" key="1">
    <source>
        <dbReference type="ARBA" id="ARBA00004651"/>
    </source>
</evidence>
<sequence length="321" mass="34045">MASTIHDKGAGRPVGLRLLDLLEAARELLWPARMAPLTPWLFLLPAVLLTGLLAAGLIPLLDASLRPLDRATFRLAEDYALGNYATLATRPVYGVIALRTLMAGLIVTAATLALAFPYAWMMVRTQHAWLRKLLLVSLFLPFFIGQVVRAYGWLIILGKQGLLNALLDGLGLPPSSLAFTYTAVLIGLVQYMLPFAVLMLAPALTAVPVEVELASASLGARPFATFRHILLPMARPGIVAAGIVVFTLTLTDFAMPEIMGGGGNDFIASAVYDAFFQLGDAGLGAALGIGLTLVGSAVVGVILAFFGLGTLGYVEGREERS</sequence>
<evidence type="ECO:0000313" key="11">
    <source>
        <dbReference type="Proteomes" id="UP001301140"/>
    </source>
</evidence>
<name>A0AAP3XQK9_9PROT</name>
<dbReference type="EMBL" id="JARGEQ010000008">
    <property type="protein sequence ID" value="MDF1585105.1"/>
    <property type="molecule type" value="Genomic_DNA"/>
</dbReference>
<proteinExistence type="inferred from homology"/>
<dbReference type="Pfam" id="PF00528">
    <property type="entry name" value="BPD_transp_1"/>
    <property type="match status" value="1"/>
</dbReference>
<feature type="domain" description="ABC transmembrane type-1" evidence="9">
    <location>
        <begin position="97"/>
        <end position="304"/>
    </location>
</feature>
<feature type="transmembrane region" description="Helical" evidence="8">
    <location>
        <begin position="229"/>
        <end position="250"/>
    </location>
</feature>
<gene>
    <name evidence="10" type="ORF">PZ740_01745</name>
</gene>
<feature type="transmembrane region" description="Helical" evidence="8">
    <location>
        <begin position="285"/>
        <end position="314"/>
    </location>
</feature>
<dbReference type="InterPro" id="IPR000515">
    <property type="entry name" value="MetI-like"/>
</dbReference>
<dbReference type="Gene3D" id="1.10.3720.10">
    <property type="entry name" value="MetI-like"/>
    <property type="match status" value="1"/>
</dbReference>
<keyword evidence="3 8" id="KW-0813">Transport</keyword>
<dbReference type="RefSeq" id="WP_327787516.1">
    <property type="nucleotide sequence ID" value="NZ_JARGEQ010000008.1"/>
</dbReference>
<feature type="transmembrane region" description="Helical" evidence="8">
    <location>
        <begin position="133"/>
        <end position="156"/>
    </location>
</feature>
<feature type="transmembrane region" description="Helical" evidence="8">
    <location>
        <begin position="176"/>
        <end position="209"/>
    </location>
</feature>
<dbReference type="PANTHER" id="PTHR42929:SF1">
    <property type="entry name" value="INNER MEMBRANE ABC TRANSPORTER PERMEASE PROTEIN YDCU-RELATED"/>
    <property type="match status" value="1"/>
</dbReference>
<dbReference type="CDD" id="cd06261">
    <property type="entry name" value="TM_PBP2"/>
    <property type="match status" value="1"/>
</dbReference>
<evidence type="ECO:0000313" key="10">
    <source>
        <dbReference type="EMBL" id="MDF1585105.1"/>
    </source>
</evidence>
<keyword evidence="6 8" id="KW-1133">Transmembrane helix</keyword>
<dbReference type="PROSITE" id="PS50928">
    <property type="entry name" value="ABC_TM1"/>
    <property type="match status" value="1"/>
</dbReference>
<comment type="caution">
    <text evidence="10">The sequence shown here is derived from an EMBL/GenBank/DDBJ whole genome shotgun (WGS) entry which is preliminary data.</text>
</comment>
<evidence type="ECO:0000256" key="8">
    <source>
        <dbReference type="RuleBase" id="RU363032"/>
    </source>
</evidence>
<dbReference type="InterPro" id="IPR035906">
    <property type="entry name" value="MetI-like_sf"/>
</dbReference>
<dbReference type="AlphaFoldDB" id="A0AAP3XQK9"/>
<evidence type="ECO:0000256" key="3">
    <source>
        <dbReference type="ARBA" id="ARBA00022448"/>
    </source>
</evidence>
<reference evidence="10 11" key="1">
    <citation type="submission" date="2023-03" db="EMBL/GenBank/DDBJ databases">
        <title>YIM 152171 draft genome.</title>
        <authorList>
            <person name="Yang Z."/>
        </authorList>
    </citation>
    <scope>NUCLEOTIDE SEQUENCE [LARGE SCALE GENOMIC DNA]</scope>
    <source>
        <strain evidence="10 11">YIM 152171</strain>
    </source>
</reference>
<dbReference type="PANTHER" id="PTHR42929">
    <property type="entry name" value="INNER MEMBRANE ABC TRANSPORTER PERMEASE PROTEIN YDCU-RELATED-RELATED"/>
    <property type="match status" value="1"/>
</dbReference>
<evidence type="ECO:0000256" key="7">
    <source>
        <dbReference type="ARBA" id="ARBA00023136"/>
    </source>
</evidence>
<accession>A0AAP3XQK9</accession>
<comment type="similarity">
    <text evidence="2">Belongs to the binding-protein-dependent transport system permease family. CysTW subfamily.</text>
</comment>
<keyword evidence="5 8" id="KW-0812">Transmembrane</keyword>
<evidence type="ECO:0000256" key="5">
    <source>
        <dbReference type="ARBA" id="ARBA00022692"/>
    </source>
</evidence>
<keyword evidence="11" id="KW-1185">Reference proteome</keyword>
<comment type="subcellular location">
    <subcellularLocation>
        <location evidence="1 8">Cell membrane</location>
        <topology evidence="1 8">Multi-pass membrane protein</topology>
    </subcellularLocation>
</comment>
<keyword evidence="4" id="KW-1003">Cell membrane</keyword>
<evidence type="ECO:0000259" key="9">
    <source>
        <dbReference type="PROSITE" id="PS50928"/>
    </source>
</evidence>
<organism evidence="10 11">
    <name type="scientific">Marinimicrococcus flavescens</name>
    <dbReference type="NCBI Taxonomy" id="3031815"/>
    <lineage>
        <taxon>Bacteria</taxon>
        <taxon>Pseudomonadati</taxon>
        <taxon>Pseudomonadota</taxon>
        <taxon>Alphaproteobacteria</taxon>
        <taxon>Geminicoccales</taxon>
        <taxon>Geminicoccaceae</taxon>
        <taxon>Marinimicrococcus</taxon>
    </lineage>
</organism>
<evidence type="ECO:0000256" key="4">
    <source>
        <dbReference type="ARBA" id="ARBA00022475"/>
    </source>
</evidence>
<dbReference type="SUPFAM" id="SSF161098">
    <property type="entry name" value="MetI-like"/>
    <property type="match status" value="1"/>
</dbReference>